<reference evidence="3" key="4">
    <citation type="journal article" date="2008" name="Nucleic Acids Res.">
        <title>The rice annotation project database (RAP-DB): 2008 update.</title>
        <authorList>
            <consortium name="The rice annotation project (RAP)"/>
        </authorList>
    </citation>
    <scope>GENOME REANNOTATION</scope>
    <source>
        <strain evidence="3">cv. Nipponbare</strain>
    </source>
</reference>
<dbReference type="AlphaFoldDB" id="Q67U40"/>
<evidence type="ECO:0000313" key="1">
    <source>
        <dbReference type="EMBL" id="BAD38225.1"/>
    </source>
</evidence>
<dbReference type="HOGENOM" id="CLU_147649_2_0_1"/>
<proteinExistence type="predicted"/>
<protein>
    <submittedName>
        <fullName evidence="2">Uncharacterized protein</fullName>
    </submittedName>
</protein>
<dbReference type="EMBL" id="AP005575">
    <property type="protein sequence ID" value="BAD38225.1"/>
    <property type="molecule type" value="Genomic_DNA"/>
</dbReference>
<evidence type="ECO:0000313" key="3">
    <source>
        <dbReference type="Proteomes" id="UP000000763"/>
    </source>
</evidence>
<dbReference type="PANTHER" id="PTHR34268:SF14">
    <property type="entry name" value="OS01G0321850 PROTEIN"/>
    <property type="match status" value="1"/>
</dbReference>
<gene>
    <name evidence="2" type="ORF">OJ1123_B08.37</name>
    <name evidence="1" type="ORF">OJ1596_C06.2</name>
</gene>
<organism evidence="2 3">
    <name type="scientific">Oryza sativa subsp. japonica</name>
    <name type="common">Rice</name>
    <dbReference type="NCBI Taxonomy" id="39947"/>
    <lineage>
        <taxon>Eukaryota</taxon>
        <taxon>Viridiplantae</taxon>
        <taxon>Streptophyta</taxon>
        <taxon>Embryophyta</taxon>
        <taxon>Tracheophyta</taxon>
        <taxon>Spermatophyta</taxon>
        <taxon>Magnoliopsida</taxon>
        <taxon>Liliopsida</taxon>
        <taxon>Poales</taxon>
        <taxon>Poaceae</taxon>
        <taxon>BOP clade</taxon>
        <taxon>Oryzoideae</taxon>
        <taxon>Oryzeae</taxon>
        <taxon>Oryzinae</taxon>
        <taxon>Oryza</taxon>
        <taxon>Oryza sativa</taxon>
    </lineage>
</organism>
<name>Q67U40_ORYSJ</name>
<accession>Q67U40</accession>
<evidence type="ECO:0000313" key="2">
    <source>
        <dbReference type="EMBL" id="BAD38331.1"/>
    </source>
</evidence>
<reference evidence="2" key="2">
    <citation type="submission" date="2002-09" db="EMBL/GenBank/DDBJ databases">
        <title>Oryza sativa nipponbare(GA3) genomic DNA, chromosome 9, BAC clone:OJ1123_B08.</title>
        <authorList>
            <person name="Sasaki T."/>
            <person name="Matsumoto T."/>
            <person name="Hattori M."/>
            <person name="Sakaki Y."/>
            <person name="Katayose Y."/>
        </authorList>
    </citation>
    <scope>NUCLEOTIDE SEQUENCE</scope>
</reference>
<sequence length="110" mass="11511">MTHRAFGPAWHGPTHVGPCLGVARGLAAASSHEALVKMWVFVLVQALVYLILAQSSDVFSRAQSLQGGGAPRRPARSVSAVRRMLAALSDMPAGGEPSPVVAVVDGRKKD</sequence>
<dbReference type="EMBL" id="AP005720">
    <property type="protein sequence ID" value="BAD38331.1"/>
    <property type="molecule type" value="Genomic_DNA"/>
</dbReference>
<dbReference type="PANTHER" id="PTHR34268">
    <property type="entry name" value="OS01G0321850 PROTEIN"/>
    <property type="match status" value="1"/>
</dbReference>
<reference evidence="1" key="1">
    <citation type="submission" date="2002-07" db="EMBL/GenBank/DDBJ databases">
        <title>Oryza sativa nipponbare(GA3) genomic DNA, chromosome 9, BAC clone:OJ1596_C06.</title>
        <authorList>
            <person name="Sasaki T."/>
            <person name="Matsumoto T."/>
            <person name="Hattori M."/>
            <person name="Sakaki Y."/>
            <person name="Katayose Y."/>
        </authorList>
    </citation>
    <scope>NUCLEOTIDE SEQUENCE</scope>
</reference>
<dbReference type="Proteomes" id="UP000000763">
    <property type="component" value="Chromosome 9"/>
</dbReference>
<reference evidence="3" key="3">
    <citation type="journal article" date="2005" name="Nature">
        <title>The map-based sequence of the rice genome.</title>
        <authorList>
            <consortium name="International rice genome sequencing project (IRGSP)"/>
            <person name="Matsumoto T."/>
            <person name="Wu J."/>
            <person name="Kanamori H."/>
            <person name="Katayose Y."/>
            <person name="Fujisawa M."/>
            <person name="Namiki N."/>
            <person name="Mizuno H."/>
            <person name="Yamamoto K."/>
            <person name="Antonio B.A."/>
            <person name="Baba T."/>
            <person name="Sakata K."/>
            <person name="Nagamura Y."/>
            <person name="Aoki H."/>
            <person name="Arikawa K."/>
            <person name="Arita K."/>
            <person name="Bito T."/>
            <person name="Chiden Y."/>
            <person name="Fujitsuka N."/>
            <person name="Fukunaka R."/>
            <person name="Hamada M."/>
            <person name="Harada C."/>
            <person name="Hayashi A."/>
            <person name="Hijishita S."/>
            <person name="Honda M."/>
            <person name="Hosokawa S."/>
            <person name="Ichikawa Y."/>
            <person name="Idonuma A."/>
            <person name="Iijima M."/>
            <person name="Ikeda M."/>
            <person name="Ikeno M."/>
            <person name="Ito K."/>
            <person name="Ito S."/>
            <person name="Ito T."/>
            <person name="Ito Y."/>
            <person name="Ito Y."/>
            <person name="Iwabuchi A."/>
            <person name="Kamiya K."/>
            <person name="Karasawa W."/>
            <person name="Kurita K."/>
            <person name="Katagiri S."/>
            <person name="Kikuta A."/>
            <person name="Kobayashi H."/>
            <person name="Kobayashi N."/>
            <person name="Machita K."/>
            <person name="Maehara T."/>
            <person name="Masukawa M."/>
            <person name="Mizubayashi T."/>
            <person name="Mukai Y."/>
            <person name="Nagasaki H."/>
            <person name="Nagata Y."/>
            <person name="Naito S."/>
            <person name="Nakashima M."/>
            <person name="Nakama Y."/>
            <person name="Nakamichi Y."/>
            <person name="Nakamura M."/>
            <person name="Meguro A."/>
            <person name="Negishi M."/>
            <person name="Ohta I."/>
            <person name="Ohta T."/>
            <person name="Okamoto M."/>
            <person name="Ono N."/>
            <person name="Saji S."/>
            <person name="Sakaguchi M."/>
            <person name="Sakai K."/>
            <person name="Shibata M."/>
            <person name="Shimokawa T."/>
            <person name="Song J."/>
            <person name="Takazaki Y."/>
            <person name="Terasawa K."/>
            <person name="Tsugane M."/>
            <person name="Tsuji K."/>
            <person name="Ueda S."/>
            <person name="Waki K."/>
            <person name="Yamagata H."/>
            <person name="Yamamoto M."/>
            <person name="Yamamoto S."/>
            <person name="Yamane H."/>
            <person name="Yoshiki S."/>
            <person name="Yoshihara R."/>
            <person name="Yukawa K."/>
            <person name="Zhong H."/>
            <person name="Yano M."/>
            <person name="Yuan Q."/>
            <person name="Ouyang S."/>
            <person name="Liu J."/>
            <person name="Jones K.M."/>
            <person name="Gansberger K."/>
            <person name="Moffat K."/>
            <person name="Hill J."/>
            <person name="Bera J."/>
            <person name="Fadrosh D."/>
            <person name="Jin S."/>
            <person name="Johri S."/>
            <person name="Kim M."/>
            <person name="Overton L."/>
            <person name="Reardon M."/>
            <person name="Tsitrin T."/>
            <person name="Vuong H."/>
            <person name="Weaver B."/>
            <person name="Ciecko A."/>
            <person name="Tallon L."/>
            <person name="Jackson J."/>
            <person name="Pai G."/>
            <person name="Aken S.V."/>
            <person name="Utterback T."/>
            <person name="Reidmuller S."/>
            <person name="Feldblyum T."/>
            <person name="Hsiao J."/>
            <person name="Zismann V."/>
            <person name="Iobst S."/>
            <person name="de Vazeille A.R."/>
            <person name="Buell C.R."/>
            <person name="Ying K."/>
            <person name="Li Y."/>
            <person name="Lu T."/>
            <person name="Huang Y."/>
            <person name="Zhao Q."/>
            <person name="Feng Q."/>
            <person name="Zhang L."/>
            <person name="Zhu J."/>
            <person name="Weng Q."/>
            <person name="Mu J."/>
            <person name="Lu Y."/>
            <person name="Fan D."/>
            <person name="Liu Y."/>
            <person name="Guan J."/>
            <person name="Zhang Y."/>
            <person name="Yu S."/>
            <person name="Liu X."/>
            <person name="Zhang Y."/>
            <person name="Hong G."/>
            <person name="Han B."/>
            <person name="Choisne N."/>
            <person name="Demange N."/>
            <person name="Orjeda G."/>
            <person name="Samain S."/>
            <person name="Cattolico L."/>
            <person name="Pelletier E."/>
            <person name="Couloux A."/>
            <person name="Segurens B."/>
            <person name="Wincker P."/>
            <person name="D'Hont A."/>
            <person name="Scarpelli C."/>
            <person name="Weissenbach J."/>
            <person name="Salanoubat M."/>
            <person name="Quetier F."/>
            <person name="Yu Y."/>
            <person name="Kim H.R."/>
            <person name="Rambo T."/>
            <person name="Currie J."/>
            <person name="Collura K."/>
            <person name="Luo M."/>
            <person name="Yang T."/>
            <person name="Ammiraju J.S.S."/>
            <person name="Engler F."/>
            <person name="Soderlund C."/>
            <person name="Wing R.A."/>
            <person name="Palmer L.E."/>
            <person name="de la Bastide M."/>
            <person name="Spiegel L."/>
            <person name="Nascimento L."/>
            <person name="Zutavern T."/>
            <person name="O'Shaughnessy A."/>
            <person name="Dike S."/>
            <person name="Dedhia N."/>
            <person name="Preston R."/>
            <person name="Balija V."/>
            <person name="McCombie W.R."/>
            <person name="Chow T."/>
            <person name="Chen H."/>
            <person name="Chung M."/>
            <person name="Chen C."/>
            <person name="Shaw J."/>
            <person name="Wu H."/>
            <person name="Hsiao K."/>
            <person name="Chao Y."/>
            <person name="Chu M."/>
            <person name="Cheng C."/>
            <person name="Hour A."/>
            <person name="Lee P."/>
            <person name="Lin S."/>
            <person name="Lin Y."/>
            <person name="Liou J."/>
            <person name="Liu S."/>
            <person name="Hsing Y."/>
            <person name="Raghuvanshi S."/>
            <person name="Mohanty A."/>
            <person name="Bharti A.K."/>
            <person name="Gaur A."/>
            <person name="Gupta V."/>
            <person name="Kumar D."/>
            <person name="Ravi V."/>
            <person name="Vij S."/>
            <person name="Kapur A."/>
            <person name="Khurana P."/>
            <person name="Khurana P."/>
            <person name="Khurana J.P."/>
            <person name="Tyagi A.K."/>
            <person name="Gaikwad K."/>
            <person name="Singh A."/>
            <person name="Dalal V."/>
            <person name="Srivastava S."/>
            <person name="Dixit A."/>
            <person name="Pal A.K."/>
            <person name="Ghazi I.A."/>
            <person name="Yadav M."/>
            <person name="Pandit A."/>
            <person name="Bhargava A."/>
            <person name="Sureshbabu K."/>
            <person name="Batra K."/>
            <person name="Sharma T.R."/>
            <person name="Mohapatra T."/>
            <person name="Singh N.K."/>
            <person name="Messing J."/>
            <person name="Nelson A.B."/>
            <person name="Fuks G."/>
            <person name="Kavchok S."/>
            <person name="Keizer G."/>
            <person name="Linton E."/>
            <person name="Llaca V."/>
            <person name="Song R."/>
            <person name="Tanyolac B."/>
            <person name="Young S."/>
            <person name="Ho-Il K."/>
            <person name="Hahn J.H."/>
            <person name="Sangsakoo G."/>
            <person name="Vanavichit A."/>
            <person name="de Mattos Luiz.A.T."/>
            <person name="Zimmer P.D."/>
            <person name="Malone G."/>
            <person name="Dellagostin O."/>
            <person name="de Oliveira A.C."/>
            <person name="Bevan M."/>
            <person name="Bancroft I."/>
            <person name="Minx P."/>
            <person name="Cordum H."/>
            <person name="Wilson R."/>
            <person name="Cheng Z."/>
            <person name="Jin W."/>
            <person name="Jiang J."/>
            <person name="Leong S.A."/>
            <person name="Iwama H."/>
            <person name="Gojobori T."/>
            <person name="Itoh T."/>
            <person name="Niimura Y."/>
            <person name="Fujii Y."/>
            <person name="Habara T."/>
            <person name="Sakai H."/>
            <person name="Sato Y."/>
            <person name="Wilson G."/>
            <person name="Kumar K."/>
            <person name="McCouch S."/>
            <person name="Juretic N."/>
            <person name="Hoen D."/>
            <person name="Wright S."/>
            <person name="Bruskiewich R."/>
            <person name="Bureau T."/>
            <person name="Miyao A."/>
            <person name="Hirochika H."/>
            <person name="Nishikawa T."/>
            <person name="Kadowaki K."/>
            <person name="Sugiura M."/>
            <person name="Burr B."/>
            <person name="Sasaki T."/>
        </authorList>
    </citation>
    <scope>NUCLEOTIDE SEQUENCE [LARGE SCALE GENOMIC DNA]</scope>
    <source>
        <strain evidence="3">cv. Nipponbare</strain>
    </source>
</reference>